<feature type="region of interest" description="Disordered" evidence="1">
    <location>
        <begin position="286"/>
        <end position="350"/>
    </location>
</feature>
<feature type="region of interest" description="Disordered" evidence="1">
    <location>
        <begin position="479"/>
        <end position="515"/>
    </location>
</feature>
<feature type="compositionally biased region" description="Low complexity" evidence="1">
    <location>
        <begin position="44"/>
        <end position="61"/>
    </location>
</feature>
<evidence type="ECO:0000256" key="1">
    <source>
        <dbReference type="SAM" id="MobiDB-lite"/>
    </source>
</evidence>
<dbReference type="EMBL" id="KN881789">
    <property type="protein sequence ID" value="KIY48941.1"/>
    <property type="molecule type" value="Genomic_DNA"/>
</dbReference>
<dbReference type="GO" id="GO:0010494">
    <property type="term" value="C:cytoplasmic stress granule"/>
    <property type="evidence" value="ECO:0007669"/>
    <property type="project" value="TreeGrafter"/>
</dbReference>
<feature type="region of interest" description="Disordered" evidence="1">
    <location>
        <begin position="559"/>
        <end position="595"/>
    </location>
</feature>
<reference evidence="3 4" key="1">
    <citation type="journal article" date="2015" name="Fungal Genet. Biol.">
        <title>Evolution of novel wood decay mechanisms in Agaricales revealed by the genome sequences of Fistulina hepatica and Cylindrobasidium torrendii.</title>
        <authorList>
            <person name="Floudas D."/>
            <person name="Held B.W."/>
            <person name="Riley R."/>
            <person name="Nagy L.G."/>
            <person name="Koehler G."/>
            <person name="Ransdell A.S."/>
            <person name="Younus H."/>
            <person name="Chow J."/>
            <person name="Chiniquy J."/>
            <person name="Lipzen A."/>
            <person name="Tritt A."/>
            <person name="Sun H."/>
            <person name="Haridas S."/>
            <person name="LaButti K."/>
            <person name="Ohm R.A."/>
            <person name="Kues U."/>
            <person name="Blanchette R.A."/>
            <person name="Grigoriev I.V."/>
            <person name="Minto R.E."/>
            <person name="Hibbett D.S."/>
        </authorList>
    </citation>
    <scope>NUCLEOTIDE SEQUENCE [LARGE SCALE GENOMIC DNA]</scope>
    <source>
        <strain evidence="3 4">ATCC 64428</strain>
    </source>
</reference>
<organism evidence="3 4">
    <name type="scientific">Fistulina hepatica ATCC 64428</name>
    <dbReference type="NCBI Taxonomy" id="1128425"/>
    <lineage>
        <taxon>Eukaryota</taxon>
        <taxon>Fungi</taxon>
        <taxon>Dikarya</taxon>
        <taxon>Basidiomycota</taxon>
        <taxon>Agaricomycotina</taxon>
        <taxon>Agaricomycetes</taxon>
        <taxon>Agaricomycetidae</taxon>
        <taxon>Agaricales</taxon>
        <taxon>Fistulinaceae</taxon>
        <taxon>Fistulina</taxon>
    </lineage>
</organism>
<evidence type="ECO:0000313" key="4">
    <source>
        <dbReference type="Proteomes" id="UP000054144"/>
    </source>
</evidence>
<proteinExistence type="predicted"/>
<keyword evidence="4" id="KW-1185">Reference proteome</keyword>
<name>A0A0D7AGD2_9AGAR</name>
<accession>A0A0D7AGD2</accession>
<evidence type="ECO:0000259" key="2">
    <source>
        <dbReference type="SMART" id="SM01272"/>
    </source>
</evidence>
<evidence type="ECO:0000313" key="3">
    <source>
        <dbReference type="EMBL" id="KIY48941.1"/>
    </source>
</evidence>
<sequence>MATPARQAKPANKKPTDTRRFSAWSGARTSSTYSAGSTPQRSSTPATPTPTTTTTTNNNTPLVQLAGLSGKTITLYTRTGQRYEGLIHSTSAEGDTTGVTLRDVRDLSTTGAPLKDTLFIAATNIDRWLPAPADDPATVAALGSHGTGTNFGGAFRTDADITAKRGPVARERELQVWQPESHDSAQPPPPLGAHGDDVTFGPQADGGSWDQFATNEQKFGIRTNFDEDVYTTRLDRSAPDFKEREKKAQRIANEIIGVATNNLHLAEERGQIDDSGVNEEDKYGAVVRGPNAYVPPGARKNGDDKKPSEGVPRLAINGHSPSPSPRPSREASKDAPRQQNSKPSEALPAFLEFVTNEKQRLTQKRQAMMKSEMDKRMAELVAFSHQFKLNKPMPDDLVPILAKDEEKQRAIRDKASHDAQDGHARSIAPPGTATVMRPTGNTARVNSSLSSSKVSGSVAAMKGKMSTTASVKFAVKPIPPRAGVSTTGKTDEAKSADKPAENKPRLSAGGKPLVPMVIQPIPPFKGGKSRPTSDVPTKTDANARLNGAAAAGDARLNVNASSFKPNPKANAFTPSSPSLKPTKAAKEQNGPPNPFFGASRPLKKHGMSPHIKDDFNPFKLSRVVDANTVVPMWGYSGKRHIHMFPPTQPMPPQPSQMPMVPPPPSYEEDSAAQAAARGYVYAYPGPYGYPGQVTFPRMYIPMMPPGPPGAYMSGPYMQPMPYPPGMPPPPNGQAGAYPNGAPPAGTFSPAPGAGYNPAANFNGAAAYGAGGRPPMPPYFQSPQMGHAVPYPMMMPPQPQAGYEGGPPVPMGGHA</sequence>
<feature type="compositionally biased region" description="Low complexity" evidence="1">
    <location>
        <begin position="445"/>
        <end position="454"/>
    </location>
</feature>
<feature type="compositionally biased region" description="Basic and acidic residues" evidence="1">
    <location>
        <begin position="327"/>
        <end position="336"/>
    </location>
</feature>
<dbReference type="InterPro" id="IPR009604">
    <property type="entry name" value="LsmAD_domain"/>
</dbReference>
<feature type="region of interest" description="Disordered" evidence="1">
    <location>
        <begin position="1"/>
        <end position="62"/>
    </location>
</feature>
<dbReference type="GO" id="GO:0034063">
    <property type="term" value="P:stress granule assembly"/>
    <property type="evidence" value="ECO:0007669"/>
    <property type="project" value="TreeGrafter"/>
</dbReference>
<dbReference type="AlphaFoldDB" id="A0A0D7AGD2"/>
<dbReference type="SMART" id="SM01272">
    <property type="entry name" value="LsmAD"/>
    <property type="match status" value="1"/>
</dbReference>
<feature type="region of interest" description="Disordered" evidence="1">
    <location>
        <begin position="414"/>
        <end position="454"/>
    </location>
</feature>
<dbReference type="OrthoDB" id="2275718at2759"/>
<gene>
    <name evidence="3" type="ORF">FISHEDRAFT_42403</name>
</gene>
<feature type="region of interest" description="Disordered" evidence="1">
    <location>
        <begin position="521"/>
        <end position="540"/>
    </location>
</feature>
<dbReference type="GO" id="GO:0003729">
    <property type="term" value="F:mRNA binding"/>
    <property type="evidence" value="ECO:0007669"/>
    <property type="project" value="TreeGrafter"/>
</dbReference>
<protein>
    <recommendedName>
        <fullName evidence="2">LsmAD domain-containing protein</fullName>
    </recommendedName>
</protein>
<dbReference type="PANTHER" id="PTHR12854">
    <property type="entry name" value="ATAXIN 2-RELATED"/>
    <property type="match status" value="1"/>
</dbReference>
<feature type="compositionally biased region" description="Basic and acidic residues" evidence="1">
    <location>
        <begin position="489"/>
        <end position="504"/>
    </location>
</feature>
<feature type="compositionally biased region" description="Basic and acidic residues" evidence="1">
    <location>
        <begin position="414"/>
        <end position="424"/>
    </location>
</feature>
<dbReference type="Proteomes" id="UP000054144">
    <property type="component" value="Unassembled WGS sequence"/>
</dbReference>
<dbReference type="PANTHER" id="PTHR12854:SF7">
    <property type="entry name" value="ATAXIN-2 HOMOLOG"/>
    <property type="match status" value="1"/>
</dbReference>
<dbReference type="Pfam" id="PF06741">
    <property type="entry name" value="LsmAD"/>
    <property type="match status" value="1"/>
</dbReference>
<feature type="domain" description="LsmAD" evidence="2">
    <location>
        <begin position="219"/>
        <end position="289"/>
    </location>
</feature>
<feature type="compositionally biased region" description="Polar residues" evidence="1">
    <location>
        <begin position="27"/>
        <end position="43"/>
    </location>
</feature>
<dbReference type="InterPro" id="IPR045117">
    <property type="entry name" value="ATXN2-like"/>
</dbReference>